<dbReference type="AlphaFoldDB" id="W9HDL8"/>
<keyword evidence="7" id="KW-0804">Transcription</keyword>
<gene>
    <name evidence="13" type="ORF">N825_18810</name>
</gene>
<keyword evidence="6 10" id="KW-0238">DNA-binding</keyword>
<reference evidence="13 14" key="1">
    <citation type="submission" date="2013-08" db="EMBL/GenBank/DDBJ databases">
        <title>The genome sequence of Skermanella stibiiresistens.</title>
        <authorList>
            <person name="Zhu W."/>
            <person name="Wang G."/>
        </authorList>
    </citation>
    <scope>NUCLEOTIDE SEQUENCE [LARGE SCALE GENOMIC DNA]</scope>
    <source>
        <strain evidence="13 14">SB22</strain>
    </source>
</reference>
<protein>
    <recommendedName>
        <fullName evidence="8">Regulatory protein VirG</fullName>
    </recommendedName>
</protein>
<dbReference type="SMART" id="SM00862">
    <property type="entry name" value="Trans_reg_C"/>
    <property type="match status" value="1"/>
</dbReference>
<dbReference type="CDD" id="cd00383">
    <property type="entry name" value="trans_reg_C"/>
    <property type="match status" value="1"/>
</dbReference>
<feature type="DNA-binding region" description="OmpR/PhoB-type" evidence="10">
    <location>
        <begin position="124"/>
        <end position="224"/>
    </location>
</feature>
<organism evidence="13 14">
    <name type="scientific">Skermanella stibiiresistens SB22</name>
    <dbReference type="NCBI Taxonomy" id="1385369"/>
    <lineage>
        <taxon>Bacteria</taxon>
        <taxon>Pseudomonadati</taxon>
        <taxon>Pseudomonadota</taxon>
        <taxon>Alphaproteobacteria</taxon>
        <taxon>Rhodospirillales</taxon>
        <taxon>Azospirillaceae</taxon>
        <taxon>Skermanella</taxon>
    </lineage>
</organism>
<dbReference type="FunFam" id="1.10.10.10:FF:000099">
    <property type="entry name" value="Two-component system response regulator TorR"/>
    <property type="match status" value="1"/>
</dbReference>
<comment type="subcellular location">
    <subcellularLocation>
        <location evidence="1">Cytoplasm</location>
    </subcellularLocation>
</comment>
<evidence type="ECO:0000256" key="10">
    <source>
        <dbReference type="PROSITE-ProRule" id="PRU01091"/>
    </source>
</evidence>
<dbReference type="InterPro" id="IPR011006">
    <property type="entry name" value="CheY-like_superfamily"/>
</dbReference>
<dbReference type="InterPro" id="IPR039420">
    <property type="entry name" value="WalR-like"/>
</dbReference>
<feature type="domain" description="Response regulatory" evidence="11">
    <location>
        <begin position="1"/>
        <end position="113"/>
    </location>
</feature>
<dbReference type="EMBL" id="AVFL01000002">
    <property type="protein sequence ID" value="EWY41993.1"/>
    <property type="molecule type" value="Genomic_DNA"/>
</dbReference>
<dbReference type="Proteomes" id="UP000019486">
    <property type="component" value="Unassembled WGS sequence"/>
</dbReference>
<dbReference type="Gene3D" id="6.10.250.690">
    <property type="match status" value="1"/>
</dbReference>
<sequence>MLMVEDDEPTRAATAGCLRGEGYQVVEATSLSEMDAALAARRVDLLLVDLLLPDGIPFNRLGQLRQTDSLGIIVTSRRAEEIDRIISLELGADDFLVKPLNLRELALKVRNLLRRLRPGSSGAGAVHHFDGWMLDIARRSLRDPEGRGVRLTRSEFDLLTMMSCNRGCILDRDRLTTAVSGRPGSPDDRTIDVLIGRLRRKIEVDPQDPRLILTIHGQGYCFAAV</sequence>
<dbReference type="PANTHER" id="PTHR48111">
    <property type="entry name" value="REGULATOR OF RPOS"/>
    <property type="match status" value="1"/>
</dbReference>
<evidence type="ECO:0000313" key="14">
    <source>
        <dbReference type="Proteomes" id="UP000019486"/>
    </source>
</evidence>
<evidence type="ECO:0000256" key="4">
    <source>
        <dbReference type="ARBA" id="ARBA00023012"/>
    </source>
</evidence>
<feature type="modified residue" description="4-aspartylphosphate" evidence="9">
    <location>
        <position position="49"/>
    </location>
</feature>
<keyword evidence="5" id="KW-0805">Transcription regulation</keyword>
<dbReference type="GO" id="GO:0006355">
    <property type="term" value="P:regulation of DNA-templated transcription"/>
    <property type="evidence" value="ECO:0007669"/>
    <property type="project" value="InterPro"/>
</dbReference>
<dbReference type="GO" id="GO:0000976">
    <property type="term" value="F:transcription cis-regulatory region binding"/>
    <property type="evidence" value="ECO:0007669"/>
    <property type="project" value="TreeGrafter"/>
</dbReference>
<evidence type="ECO:0000256" key="2">
    <source>
        <dbReference type="ARBA" id="ARBA00022490"/>
    </source>
</evidence>
<keyword evidence="4" id="KW-0902">Two-component regulatory system</keyword>
<dbReference type="InterPro" id="IPR036388">
    <property type="entry name" value="WH-like_DNA-bd_sf"/>
</dbReference>
<dbReference type="InterPro" id="IPR016032">
    <property type="entry name" value="Sig_transdc_resp-reg_C-effctor"/>
</dbReference>
<dbReference type="SUPFAM" id="SSF46894">
    <property type="entry name" value="C-terminal effector domain of the bipartite response regulators"/>
    <property type="match status" value="1"/>
</dbReference>
<feature type="domain" description="OmpR/PhoB-type" evidence="12">
    <location>
        <begin position="124"/>
        <end position="224"/>
    </location>
</feature>
<keyword evidence="14" id="KW-1185">Reference proteome</keyword>
<evidence type="ECO:0000256" key="7">
    <source>
        <dbReference type="ARBA" id="ARBA00023163"/>
    </source>
</evidence>
<dbReference type="Pfam" id="PF00072">
    <property type="entry name" value="Response_reg"/>
    <property type="match status" value="1"/>
</dbReference>
<dbReference type="Pfam" id="PF00486">
    <property type="entry name" value="Trans_reg_C"/>
    <property type="match status" value="1"/>
</dbReference>
<evidence type="ECO:0000313" key="13">
    <source>
        <dbReference type="EMBL" id="EWY41993.1"/>
    </source>
</evidence>
<dbReference type="GO" id="GO:0000156">
    <property type="term" value="F:phosphorelay response regulator activity"/>
    <property type="evidence" value="ECO:0007669"/>
    <property type="project" value="TreeGrafter"/>
</dbReference>
<dbReference type="Gene3D" id="3.40.50.2300">
    <property type="match status" value="1"/>
</dbReference>
<accession>W9HDL8</accession>
<name>W9HDL8_9PROT</name>
<evidence type="ECO:0000256" key="1">
    <source>
        <dbReference type="ARBA" id="ARBA00004496"/>
    </source>
</evidence>
<dbReference type="InterPro" id="IPR001867">
    <property type="entry name" value="OmpR/PhoB-type_DNA-bd"/>
</dbReference>
<dbReference type="GO" id="GO:0032993">
    <property type="term" value="C:protein-DNA complex"/>
    <property type="evidence" value="ECO:0007669"/>
    <property type="project" value="TreeGrafter"/>
</dbReference>
<keyword evidence="2" id="KW-0963">Cytoplasm</keyword>
<dbReference type="SMART" id="SM00448">
    <property type="entry name" value="REC"/>
    <property type="match status" value="1"/>
</dbReference>
<evidence type="ECO:0000256" key="8">
    <source>
        <dbReference type="ARBA" id="ARBA00067337"/>
    </source>
</evidence>
<dbReference type="PROSITE" id="PS50110">
    <property type="entry name" value="RESPONSE_REGULATORY"/>
    <property type="match status" value="1"/>
</dbReference>
<evidence type="ECO:0000259" key="11">
    <source>
        <dbReference type="PROSITE" id="PS50110"/>
    </source>
</evidence>
<evidence type="ECO:0000256" key="6">
    <source>
        <dbReference type="ARBA" id="ARBA00023125"/>
    </source>
</evidence>
<dbReference type="STRING" id="1385369.N825_18810"/>
<dbReference type="PANTHER" id="PTHR48111:SF58">
    <property type="entry name" value="TORCAD OPERON TRANSCRIPTIONAL REGULATORY PROTEIN TORR"/>
    <property type="match status" value="1"/>
</dbReference>
<dbReference type="Gene3D" id="1.10.10.10">
    <property type="entry name" value="Winged helix-like DNA-binding domain superfamily/Winged helix DNA-binding domain"/>
    <property type="match status" value="1"/>
</dbReference>
<keyword evidence="3 9" id="KW-0597">Phosphoprotein</keyword>
<evidence type="ECO:0000256" key="5">
    <source>
        <dbReference type="ARBA" id="ARBA00023015"/>
    </source>
</evidence>
<evidence type="ECO:0000256" key="9">
    <source>
        <dbReference type="PROSITE-ProRule" id="PRU00169"/>
    </source>
</evidence>
<dbReference type="SUPFAM" id="SSF52172">
    <property type="entry name" value="CheY-like"/>
    <property type="match status" value="1"/>
</dbReference>
<evidence type="ECO:0000256" key="3">
    <source>
        <dbReference type="ARBA" id="ARBA00022553"/>
    </source>
</evidence>
<dbReference type="PROSITE" id="PS51755">
    <property type="entry name" value="OMPR_PHOB"/>
    <property type="match status" value="1"/>
</dbReference>
<proteinExistence type="predicted"/>
<dbReference type="GO" id="GO:0005829">
    <property type="term" value="C:cytosol"/>
    <property type="evidence" value="ECO:0007669"/>
    <property type="project" value="TreeGrafter"/>
</dbReference>
<comment type="caution">
    <text evidence="13">The sequence shown here is derived from an EMBL/GenBank/DDBJ whole genome shotgun (WGS) entry which is preliminary data.</text>
</comment>
<evidence type="ECO:0000259" key="12">
    <source>
        <dbReference type="PROSITE" id="PS51755"/>
    </source>
</evidence>
<dbReference type="InterPro" id="IPR001789">
    <property type="entry name" value="Sig_transdc_resp-reg_receiver"/>
</dbReference>